<accession>A0ABD3PVX2</accession>
<reference evidence="1 2" key="1">
    <citation type="journal article" date="2020" name="G3 (Bethesda)">
        <title>Improved Reference Genome for Cyclotella cryptica CCMP332, a Model for Cell Wall Morphogenesis, Salinity Adaptation, and Lipid Production in Diatoms (Bacillariophyta).</title>
        <authorList>
            <person name="Roberts W.R."/>
            <person name="Downey K.M."/>
            <person name="Ruck E.C."/>
            <person name="Traller J.C."/>
            <person name="Alverson A.J."/>
        </authorList>
    </citation>
    <scope>NUCLEOTIDE SEQUENCE [LARGE SCALE GENOMIC DNA]</scope>
    <source>
        <strain evidence="1 2">CCMP332</strain>
    </source>
</reference>
<evidence type="ECO:0000313" key="1">
    <source>
        <dbReference type="EMBL" id="KAL3791809.1"/>
    </source>
</evidence>
<dbReference type="Proteomes" id="UP001516023">
    <property type="component" value="Unassembled WGS sequence"/>
</dbReference>
<dbReference type="AlphaFoldDB" id="A0ABD3PVX2"/>
<sequence>MMTGAVPVPARVRVPKVPSLLDHRASHERARGVDGMTTTAMIGKAGKAGEALDIARKRKIAVGAEHWHGRDLTLGMGNTLNEVEGIEEDAANEYLGN</sequence>
<keyword evidence="2" id="KW-1185">Reference proteome</keyword>
<proteinExistence type="predicted"/>
<evidence type="ECO:0000313" key="2">
    <source>
        <dbReference type="Proteomes" id="UP001516023"/>
    </source>
</evidence>
<comment type="caution">
    <text evidence="1">The sequence shown here is derived from an EMBL/GenBank/DDBJ whole genome shotgun (WGS) entry which is preliminary data.</text>
</comment>
<gene>
    <name evidence="1" type="ORF">HJC23_002440</name>
</gene>
<organism evidence="1 2">
    <name type="scientific">Cyclotella cryptica</name>
    <dbReference type="NCBI Taxonomy" id="29204"/>
    <lineage>
        <taxon>Eukaryota</taxon>
        <taxon>Sar</taxon>
        <taxon>Stramenopiles</taxon>
        <taxon>Ochrophyta</taxon>
        <taxon>Bacillariophyta</taxon>
        <taxon>Coscinodiscophyceae</taxon>
        <taxon>Thalassiosirophycidae</taxon>
        <taxon>Stephanodiscales</taxon>
        <taxon>Stephanodiscaceae</taxon>
        <taxon>Cyclotella</taxon>
    </lineage>
</organism>
<dbReference type="EMBL" id="JABMIG020000109">
    <property type="protein sequence ID" value="KAL3791809.1"/>
    <property type="molecule type" value="Genomic_DNA"/>
</dbReference>
<name>A0ABD3PVX2_9STRA</name>
<protein>
    <submittedName>
        <fullName evidence="1">Uncharacterized protein</fullName>
    </submittedName>
</protein>